<gene>
    <name evidence="2" type="ORF">CAP_6007</name>
</gene>
<dbReference type="Proteomes" id="UP000019678">
    <property type="component" value="Unassembled WGS sequence"/>
</dbReference>
<dbReference type="AlphaFoldDB" id="A0A017TI06"/>
<dbReference type="EMBL" id="ASRX01000005">
    <property type="protein sequence ID" value="EYF08246.1"/>
    <property type="molecule type" value="Genomic_DNA"/>
</dbReference>
<keyword evidence="3" id="KW-1185">Reference proteome</keyword>
<protein>
    <submittedName>
        <fullName evidence="2">Uncharacterized protein</fullName>
    </submittedName>
</protein>
<evidence type="ECO:0000313" key="3">
    <source>
        <dbReference type="Proteomes" id="UP000019678"/>
    </source>
</evidence>
<reference evidence="2 3" key="1">
    <citation type="submission" date="2013-05" db="EMBL/GenBank/DDBJ databases">
        <title>Genome assembly of Chondromyces apiculatus DSM 436.</title>
        <authorList>
            <person name="Sharma G."/>
            <person name="Khatri I."/>
            <person name="Kaur C."/>
            <person name="Mayilraj S."/>
            <person name="Subramanian S."/>
        </authorList>
    </citation>
    <scope>NUCLEOTIDE SEQUENCE [LARGE SCALE GENOMIC DNA]</scope>
    <source>
        <strain evidence="2 3">DSM 436</strain>
    </source>
</reference>
<evidence type="ECO:0000313" key="2">
    <source>
        <dbReference type="EMBL" id="EYF08246.1"/>
    </source>
</evidence>
<feature type="region of interest" description="Disordered" evidence="1">
    <location>
        <begin position="96"/>
        <end position="124"/>
    </location>
</feature>
<name>A0A017TI06_9BACT</name>
<proteinExistence type="predicted"/>
<comment type="caution">
    <text evidence="2">The sequence shown here is derived from an EMBL/GenBank/DDBJ whole genome shotgun (WGS) entry which is preliminary data.</text>
</comment>
<organism evidence="2 3">
    <name type="scientific">Chondromyces apiculatus DSM 436</name>
    <dbReference type="NCBI Taxonomy" id="1192034"/>
    <lineage>
        <taxon>Bacteria</taxon>
        <taxon>Pseudomonadati</taxon>
        <taxon>Myxococcota</taxon>
        <taxon>Polyangia</taxon>
        <taxon>Polyangiales</taxon>
        <taxon>Polyangiaceae</taxon>
        <taxon>Chondromyces</taxon>
    </lineage>
</organism>
<evidence type="ECO:0000256" key="1">
    <source>
        <dbReference type="SAM" id="MobiDB-lite"/>
    </source>
</evidence>
<sequence length="298" mass="32979">MAKKQSTVGKVPQLVVAGRHEHAGARAVTNWTTLDPECAFCGSNFGVIQVSKALVNERLLPMFDAMGTPLWMCNVEQIDRRCAKLSRLAAAAPPRTAWENESLSRRAPPKPAPRQGSRSPSERAGQEVFTTILEAGPDWLSAVRSELSGERAAVAVDLLSLREPCRAAWQFNPALPIDDWAVVAYEAFRTGRLKTFELRFPDLEARRVDLLLDAWSDERPEVQDAAVTALGGGHSGFGAPGTEQERWKSFSKPQRERGMRLYDKDADALDKGVLTTANRPWRESRLKSMGKVVEALRT</sequence>
<dbReference type="OrthoDB" id="5509047at2"/>
<dbReference type="RefSeq" id="WP_044236205.1">
    <property type="nucleotide sequence ID" value="NZ_ASRX01000005.1"/>
</dbReference>
<accession>A0A017TI06</accession>